<comment type="caution">
    <text evidence="3">The sequence shown here is derived from an EMBL/GenBank/DDBJ whole genome shotgun (WGS) entry which is preliminary data.</text>
</comment>
<dbReference type="STRING" id="1305737.GCA_000526355_02684"/>
<dbReference type="eggNOG" id="COG3291">
    <property type="taxonomic scope" value="Bacteria"/>
</dbReference>
<keyword evidence="1" id="KW-0175">Coiled coil</keyword>
<proteinExistence type="predicted"/>
<name>A0A0P7YBN4_9BACT</name>
<protein>
    <recommendedName>
        <fullName evidence="5">CarboxypepD_reg-like domain-containing protein</fullName>
    </recommendedName>
</protein>
<evidence type="ECO:0000256" key="1">
    <source>
        <dbReference type="SAM" id="Coils"/>
    </source>
</evidence>
<accession>A0A0P7YBN4</accession>
<feature type="coiled-coil region" evidence="1">
    <location>
        <begin position="354"/>
        <end position="381"/>
    </location>
</feature>
<feature type="region of interest" description="Disordered" evidence="2">
    <location>
        <begin position="435"/>
        <end position="463"/>
    </location>
</feature>
<feature type="compositionally biased region" description="Polar residues" evidence="2">
    <location>
        <begin position="437"/>
        <end position="456"/>
    </location>
</feature>
<dbReference type="Gene3D" id="2.60.40.2810">
    <property type="match status" value="1"/>
</dbReference>
<dbReference type="PATRIC" id="fig|1305737.6.peg.3134"/>
<dbReference type="AlphaFoldDB" id="A0A0P7YBN4"/>
<evidence type="ECO:0008006" key="5">
    <source>
        <dbReference type="Google" id="ProtNLM"/>
    </source>
</evidence>
<reference evidence="3 4" key="1">
    <citation type="submission" date="2015-09" db="EMBL/GenBank/DDBJ databases">
        <title>Identification and resolution of microdiversity through metagenomic sequencing of parallel consortia.</title>
        <authorList>
            <person name="Nelson W.C."/>
            <person name="Romine M.F."/>
            <person name="Lindemann S.R."/>
        </authorList>
    </citation>
    <scope>NUCLEOTIDE SEQUENCE [LARGE SCALE GENOMIC DNA]</scope>
    <source>
        <strain evidence="3">HL-49</strain>
    </source>
</reference>
<gene>
    <name evidence="3" type="ORF">HLUCCX10_08395</name>
</gene>
<evidence type="ECO:0000256" key="2">
    <source>
        <dbReference type="SAM" id="MobiDB-lite"/>
    </source>
</evidence>
<evidence type="ECO:0000313" key="3">
    <source>
        <dbReference type="EMBL" id="KPQ16029.1"/>
    </source>
</evidence>
<dbReference type="SUPFAM" id="SSF49464">
    <property type="entry name" value="Carboxypeptidase regulatory domain-like"/>
    <property type="match status" value="1"/>
</dbReference>
<evidence type="ECO:0000313" key="4">
    <source>
        <dbReference type="Proteomes" id="UP000050421"/>
    </source>
</evidence>
<organism evidence="3 4">
    <name type="scientific">Algoriphagus marincola HL-49</name>
    <dbReference type="NCBI Taxonomy" id="1305737"/>
    <lineage>
        <taxon>Bacteria</taxon>
        <taxon>Pseudomonadati</taxon>
        <taxon>Bacteroidota</taxon>
        <taxon>Cytophagia</taxon>
        <taxon>Cytophagales</taxon>
        <taxon>Cyclobacteriaceae</taxon>
        <taxon>Algoriphagus</taxon>
    </lineage>
</organism>
<dbReference type="Proteomes" id="UP000050421">
    <property type="component" value="Unassembled WGS sequence"/>
</dbReference>
<dbReference type="Pfam" id="PF17963">
    <property type="entry name" value="Big_9"/>
    <property type="match status" value="1"/>
</dbReference>
<dbReference type="Gene3D" id="2.60.40.1120">
    <property type="entry name" value="Carboxypeptidase-like, regulatory domain"/>
    <property type="match status" value="1"/>
</dbReference>
<sequence>MSQLISNYPIFEGSQVLTSAQLNQLSAYLDQQNRLTRSKLIGIGIVCGLKIKPLSGGLLISKGLGITSEGFLIQIGRDFEGEFYRPYTLPEGVTYKPFGQEEQDVELHEILSEEPDDDETVKKLTNPSNFLNDKFVLLFLEIFDQDLKSCLGNSCDDRGQNRLLTLRRLLISKEDLDRIFPERTGNVSGDFGQALDLADFYLKRPLFSSDGAESSEWEAFVKNYQKPIEELLSNNFWENIAKGFGVFSPILEKTFAFKNPFDSDSLREKIKNIEELISADAQEVLGIQYLYDFFKELVLAWTEFLETGRNLWYSCPTDPSLFPLHLMLGRARAQAETAAEFYQFRHGFVQPPIYNDQREEKERLAQQYRRLILMIETLELSIIQEGGKEYPVKITPSKEKYGVLGERSIPYYYNIKNKGNTGSWYSLEKSWPDPQRKNTWSPQRQGVLSYDNQPDSPSEKDGFLESPLNYDLDRFPFFRVEGHLNQSLGEAQKSIEKLIKLFNLPIHVHALHLDEGEEEMRDRCGWHDLQEEYAHQRLLLIGTARDIRAQLNTGKEFREKYNTIPIKELDETIAEKADFIIFDRIAESLPECLSDLDWEKFQEAYRELLQMLFEYVFFRLKISPKTNERTRNQIAQNFYQTLLMSINPLLNRLVDLFFFQKIQRLYLSYLHRAKSSQNSRLFSAFLKTEPGINHEAGSYRGGTFILLYHQKSEQIVGDFSIPHPICHCEPCADSCQEIDWGLLPPFARPDFAFTRPNTPVTIDVLRNDLIAVNRNYTVSPTKDESSEGGKITNGNEPNSLTYIPKKDFVGRDSFEYTLKDEDTGKADIGTVSILVQGEVEGCYSRAILECWSGGKIALIREILVSRQVNIPDIATNAEIYDLLLESLRKTKGFTSEELANRKIFGTASKRKLLSCLNISFTDDSDLDALILNYQYSNCGQQEEKCESTFVSGTVLEETGKPIQGATIFLKGGDSQTGVNDVGFYEMEFPSPGQTLVVTAKGYLPQERKICNETTANFQLVRETQQDEIEAFRVNPDWLSKGEVVKVLDAQEISYGASDSMEELLKAFRKQNPEGKVRVEELNLLTKDTLTKMLNSEGQTVSSSETKSQLINKFKRF</sequence>
<dbReference type="EMBL" id="LJXT01000044">
    <property type="protein sequence ID" value="KPQ16029.1"/>
    <property type="molecule type" value="Genomic_DNA"/>
</dbReference>
<dbReference type="InterPro" id="IPR008969">
    <property type="entry name" value="CarboxyPept-like_regulatory"/>
</dbReference>
<dbReference type="Pfam" id="PF13715">
    <property type="entry name" value="CarbopepD_reg_2"/>
    <property type="match status" value="1"/>
</dbReference>